<evidence type="ECO:0000313" key="2">
    <source>
        <dbReference type="Proteomes" id="UP000324574"/>
    </source>
</evidence>
<dbReference type="EMBL" id="SAYG01000006">
    <property type="protein sequence ID" value="TXJ45630.1"/>
    <property type="molecule type" value="Genomic_DNA"/>
</dbReference>
<protein>
    <submittedName>
        <fullName evidence="1">Uncharacterized protein</fullName>
    </submittedName>
</protein>
<name>A0A5C8FAM8_9SPIR</name>
<dbReference type="AlphaFoldDB" id="A0A5C8FAM8"/>
<gene>
    <name evidence="1" type="ORF">EPJ70_04390</name>
</gene>
<accession>A0A5C8FAM8</accession>
<evidence type="ECO:0000313" key="1">
    <source>
        <dbReference type="EMBL" id="TXJ45630.1"/>
    </source>
</evidence>
<dbReference type="Proteomes" id="UP000324574">
    <property type="component" value="Unassembled WGS sequence"/>
</dbReference>
<sequence>MPYHNNELGNIDFKAIDFYINELKNKGINCDNIKVFDEDDFYTIYLTNKRDYQKRDIINKVSYNTHIKFEDTLYKTIQCEYLYDWFKNDEEVNEFILSGQIIDITNRFIKNTNSYYIKYNKETFIISEKMIKPLYFIFCNQKNFDILLDDIEKQNKRFAFINSVNTISSVNAINASKKEEYNYYGEDISIAA</sequence>
<reference evidence="1 2" key="1">
    <citation type="journal article" date="1992" name="Lakartidningen">
        <title>[Penicillin V and not amoxicillin is the first choice preparation in acute otitis].</title>
        <authorList>
            <person name="Kamme C."/>
            <person name="Lundgren K."/>
            <person name="Prellner K."/>
        </authorList>
    </citation>
    <scope>NUCLEOTIDE SEQUENCE [LARGE SCALE GENOMIC DNA]</scope>
    <source>
        <strain evidence="1 2">PC3714II</strain>
    </source>
</reference>
<comment type="caution">
    <text evidence="1">The sequence shown here is derived from an EMBL/GenBank/DDBJ whole genome shotgun (WGS) entry which is preliminary data.</text>
</comment>
<organism evidence="1 2">
    <name type="scientific">Brachyspira aalborgi</name>
    <dbReference type="NCBI Taxonomy" id="29522"/>
    <lineage>
        <taxon>Bacteria</taxon>
        <taxon>Pseudomonadati</taxon>
        <taxon>Spirochaetota</taxon>
        <taxon>Spirochaetia</taxon>
        <taxon>Brachyspirales</taxon>
        <taxon>Brachyspiraceae</taxon>
        <taxon>Brachyspira</taxon>
    </lineage>
</organism>
<dbReference type="RefSeq" id="WP_147526237.1">
    <property type="nucleotide sequence ID" value="NZ_SAYG01000006.1"/>
</dbReference>
<proteinExistence type="predicted"/>